<gene>
    <name evidence="1" type="ORF">CHR90_05720</name>
</gene>
<dbReference type="Proteomes" id="UP000216361">
    <property type="component" value="Unassembled WGS sequence"/>
</dbReference>
<sequence>MLIWPALGLLRWWQQLMTPPPRPAFLAVDAPAHLPGLGTVTVLALFDFTADVRRDGGKPMTVDIGSLQPLAAAAMADWLHYQRRFAPGPPRPSALIYTFPPPRQPILPGAAQSAGAENVGNR</sequence>
<organism evidence="1 2">
    <name type="scientific">Elstera cyanobacteriorum</name>
    <dbReference type="NCBI Taxonomy" id="2022747"/>
    <lineage>
        <taxon>Bacteria</taxon>
        <taxon>Pseudomonadati</taxon>
        <taxon>Pseudomonadota</taxon>
        <taxon>Alphaproteobacteria</taxon>
        <taxon>Rhodospirillales</taxon>
        <taxon>Rhodospirillaceae</taxon>
        <taxon>Elstera</taxon>
    </lineage>
</organism>
<evidence type="ECO:0000313" key="1">
    <source>
        <dbReference type="EMBL" id="OYQ20205.1"/>
    </source>
</evidence>
<evidence type="ECO:0000313" key="2">
    <source>
        <dbReference type="Proteomes" id="UP000216361"/>
    </source>
</evidence>
<comment type="caution">
    <text evidence="1">The sequence shown here is derived from an EMBL/GenBank/DDBJ whole genome shotgun (WGS) entry which is preliminary data.</text>
</comment>
<keyword evidence="2" id="KW-1185">Reference proteome</keyword>
<dbReference type="EMBL" id="NOXS01000029">
    <property type="protein sequence ID" value="OYQ20205.1"/>
    <property type="molecule type" value="Genomic_DNA"/>
</dbReference>
<dbReference type="RefSeq" id="WP_094408028.1">
    <property type="nucleotide sequence ID" value="NZ_BMJZ01000001.1"/>
</dbReference>
<dbReference type="AlphaFoldDB" id="A0A255XUV8"/>
<accession>A0A255XUV8</accession>
<proteinExistence type="predicted"/>
<protein>
    <submittedName>
        <fullName evidence="1">Uncharacterized protein</fullName>
    </submittedName>
</protein>
<name>A0A255XUV8_9PROT</name>
<reference evidence="1 2" key="1">
    <citation type="submission" date="2017-07" db="EMBL/GenBank/DDBJ databases">
        <title>Elstera cyanobacteriorum sp. nov., a novel bacterium isolated from cyanobacterial aggregates in a eutrophic lake.</title>
        <authorList>
            <person name="Cai H."/>
        </authorList>
    </citation>
    <scope>NUCLEOTIDE SEQUENCE [LARGE SCALE GENOMIC DNA]</scope>
    <source>
        <strain evidence="1 2">TH019</strain>
    </source>
</reference>